<accession>A0ABR7B5T4</accession>
<evidence type="ECO:0008006" key="4">
    <source>
        <dbReference type="Google" id="ProtNLM"/>
    </source>
</evidence>
<dbReference type="EMBL" id="JACONW010000149">
    <property type="protein sequence ID" value="MBC3952517.1"/>
    <property type="molecule type" value="Genomic_DNA"/>
</dbReference>
<feature type="transmembrane region" description="Helical" evidence="1">
    <location>
        <begin position="263"/>
        <end position="286"/>
    </location>
</feature>
<keyword evidence="1" id="KW-0472">Membrane</keyword>
<reference evidence="2 3" key="1">
    <citation type="submission" date="2020-08" db="EMBL/GenBank/DDBJ databases">
        <title>Putative novel bacterial strains isolated from necrotic wheat leaf tissues caused by Xanthomonas translucens.</title>
        <authorList>
            <person name="Tambong J.T."/>
        </authorList>
    </citation>
    <scope>NUCLEOTIDE SEQUENCE [LARGE SCALE GENOMIC DNA]</scope>
    <source>
        <strain evidence="2 3">DOAB 1069</strain>
    </source>
</reference>
<evidence type="ECO:0000313" key="2">
    <source>
        <dbReference type="EMBL" id="MBC3952517.1"/>
    </source>
</evidence>
<feature type="transmembrane region" description="Helical" evidence="1">
    <location>
        <begin position="321"/>
        <end position="341"/>
    </location>
</feature>
<dbReference type="RefSeq" id="WP_187522829.1">
    <property type="nucleotide sequence ID" value="NZ_JACONW010000149.1"/>
</dbReference>
<feature type="transmembrane region" description="Helical" evidence="1">
    <location>
        <begin position="12"/>
        <end position="30"/>
    </location>
</feature>
<feature type="transmembrane region" description="Helical" evidence="1">
    <location>
        <begin position="298"/>
        <end position="315"/>
    </location>
</feature>
<comment type="caution">
    <text evidence="2">The sequence shown here is derived from an EMBL/GenBank/DDBJ whole genome shotgun (WGS) entry which is preliminary data.</text>
</comment>
<feature type="transmembrane region" description="Helical" evidence="1">
    <location>
        <begin position="143"/>
        <end position="168"/>
    </location>
</feature>
<name>A0ABR7B5T4_9PSED</name>
<organism evidence="2 3">
    <name type="scientific">Pseudomonas folii</name>
    <dbReference type="NCBI Taxonomy" id="2762593"/>
    <lineage>
        <taxon>Bacteria</taxon>
        <taxon>Pseudomonadati</taxon>
        <taxon>Pseudomonadota</taxon>
        <taxon>Gammaproteobacteria</taxon>
        <taxon>Pseudomonadales</taxon>
        <taxon>Pseudomonadaceae</taxon>
        <taxon>Pseudomonas</taxon>
    </lineage>
</organism>
<proteinExistence type="predicted"/>
<feature type="transmembrane region" description="Helical" evidence="1">
    <location>
        <begin position="42"/>
        <end position="63"/>
    </location>
</feature>
<sequence>MNVDLRVKRADALYFAIAITVTIIELAIIATTPHLGAFALEYALITQLGLSILVEFGTAYILVAKFGVIRATHAGFIFKAMSCCLFFGGIAVSTGSFIYGWSLIITSFLFDSMGTGLLKAAFRPAYSALHYSKLGKPADFVDSLIGFGAIRLGLPCLFLFLVGVSHLFATPQEVIYVMFIIVFGCRCFQILLARGDLRTVMLAPPQISDSVKQGAVSVLNAFKKAPGLWACYVVGTVFESVILMYGIGLIYKYKGIALLPDTVTWMGASAASLWIYLISYAGAGYVVRYWSLLKSSTLFLVACACMTGAVVYLLMLTPGEAGYFAGLLSFCFLASLSALLLVRHASTQILLIFNEQDSAKIFVWTELAANLTLIVLVGTATTLVGPENILRIFGIFFGLSTAIAIALCIKGHGQAAKARATKPVVSYKKCDDYE</sequence>
<keyword evidence="1" id="KW-0812">Transmembrane</keyword>
<gene>
    <name evidence="2" type="ORF">H8S59_22310</name>
</gene>
<evidence type="ECO:0000256" key="1">
    <source>
        <dbReference type="SAM" id="Phobius"/>
    </source>
</evidence>
<feature type="transmembrane region" description="Helical" evidence="1">
    <location>
        <begin position="229"/>
        <end position="251"/>
    </location>
</feature>
<protein>
    <recommendedName>
        <fullName evidence="4">MFS transporter</fullName>
    </recommendedName>
</protein>
<evidence type="ECO:0000313" key="3">
    <source>
        <dbReference type="Proteomes" id="UP000651852"/>
    </source>
</evidence>
<dbReference type="Proteomes" id="UP000651852">
    <property type="component" value="Unassembled WGS sequence"/>
</dbReference>
<keyword evidence="1" id="KW-1133">Transmembrane helix</keyword>
<feature type="transmembrane region" description="Helical" evidence="1">
    <location>
        <begin position="389"/>
        <end position="409"/>
    </location>
</feature>
<feature type="transmembrane region" description="Helical" evidence="1">
    <location>
        <begin position="361"/>
        <end position="383"/>
    </location>
</feature>
<keyword evidence="3" id="KW-1185">Reference proteome</keyword>